<dbReference type="eggNOG" id="COG0079">
    <property type="taxonomic scope" value="Bacteria"/>
</dbReference>
<keyword evidence="9" id="KW-0368">Histidine biosynthesis</keyword>
<dbReference type="PaxDb" id="522772-Dacet_2957"/>
<keyword evidence="5 9" id="KW-0032">Aminotransferase</keyword>
<dbReference type="AlphaFoldDB" id="D4H703"/>
<dbReference type="KEGG" id="dap:Dacet_2957"/>
<feature type="domain" description="Aminotransferase class I/classII large" evidence="10">
    <location>
        <begin position="36"/>
        <end position="359"/>
    </location>
</feature>
<evidence type="ECO:0000256" key="6">
    <source>
        <dbReference type="ARBA" id="ARBA00022679"/>
    </source>
</evidence>
<protein>
    <recommendedName>
        <fullName evidence="9">Histidinol-phosphate aminotransferase</fullName>
        <ecNumber evidence="9">2.6.1.9</ecNumber>
    </recommendedName>
    <alternativeName>
        <fullName evidence="9">Imidazole acetol-phosphate transaminase</fullName>
    </alternativeName>
</protein>
<keyword evidence="7 9" id="KW-0663">Pyridoxal phosphate</keyword>
<evidence type="ECO:0000256" key="2">
    <source>
        <dbReference type="ARBA" id="ARBA00005011"/>
    </source>
</evidence>
<dbReference type="HOGENOM" id="CLU_017584_3_3_0"/>
<dbReference type="Gene3D" id="3.90.1150.10">
    <property type="entry name" value="Aspartate Aminotransferase, domain 1"/>
    <property type="match status" value="1"/>
</dbReference>
<dbReference type="Pfam" id="PF00155">
    <property type="entry name" value="Aminotran_1_2"/>
    <property type="match status" value="1"/>
</dbReference>
<dbReference type="InterPro" id="IPR050106">
    <property type="entry name" value="HistidinolP_aminotransfase"/>
</dbReference>
<organism evidence="11 12">
    <name type="scientific">Denitrovibrio acetiphilus (strain DSM 12809 / NBRC 114555 / N2460)</name>
    <dbReference type="NCBI Taxonomy" id="522772"/>
    <lineage>
        <taxon>Bacteria</taxon>
        <taxon>Pseudomonadati</taxon>
        <taxon>Deferribacterota</taxon>
        <taxon>Deferribacteres</taxon>
        <taxon>Deferribacterales</taxon>
        <taxon>Geovibrionaceae</taxon>
        <taxon>Denitrovibrio</taxon>
    </lineage>
</organism>
<evidence type="ECO:0000313" key="11">
    <source>
        <dbReference type="EMBL" id="ADD69707.1"/>
    </source>
</evidence>
<keyword evidence="9" id="KW-0028">Amino-acid biosynthesis</keyword>
<dbReference type="HAMAP" id="MF_01023">
    <property type="entry name" value="HisC_aminotrans_2"/>
    <property type="match status" value="1"/>
</dbReference>
<gene>
    <name evidence="9" type="primary">hisC</name>
    <name evidence="11" type="ordered locus">Dacet_2957</name>
</gene>
<dbReference type="PROSITE" id="PS00599">
    <property type="entry name" value="AA_TRANSFER_CLASS_2"/>
    <property type="match status" value="1"/>
</dbReference>
<comment type="pathway">
    <text evidence="2 9">Amino-acid biosynthesis; L-histidine biosynthesis; L-histidine from 5-phospho-alpha-D-ribose 1-diphosphate: step 7/9.</text>
</comment>
<comment type="similarity">
    <text evidence="3 9">Belongs to the class-II pyridoxal-phosphate-dependent aminotransferase family. Histidinol-phosphate aminotransferase subfamily.</text>
</comment>
<keyword evidence="6 9" id="KW-0808">Transferase</keyword>
<dbReference type="Gene3D" id="3.40.640.10">
    <property type="entry name" value="Type I PLP-dependent aspartate aminotransferase-like (Major domain)"/>
    <property type="match status" value="1"/>
</dbReference>
<dbReference type="NCBIfam" id="TIGR01141">
    <property type="entry name" value="hisC"/>
    <property type="match status" value="1"/>
</dbReference>
<dbReference type="FunCoup" id="D4H703">
    <property type="interactions" value="432"/>
</dbReference>
<evidence type="ECO:0000313" key="12">
    <source>
        <dbReference type="Proteomes" id="UP000002012"/>
    </source>
</evidence>
<keyword evidence="12" id="KW-1185">Reference proteome</keyword>
<name>D4H703_DENA2</name>
<dbReference type="UniPathway" id="UPA00031">
    <property type="reaction ID" value="UER00012"/>
</dbReference>
<dbReference type="RefSeq" id="WP_013012192.1">
    <property type="nucleotide sequence ID" value="NC_013943.1"/>
</dbReference>
<evidence type="ECO:0000256" key="3">
    <source>
        <dbReference type="ARBA" id="ARBA00007970"/>
    </source>
</evidence>
<reference evidence="11 12" key="1">
    <citation type="journal article" date="2010" name="Stand. Genomic Sci.">
        <title>Complete genome sequence of Denitrovibrio acetiphilus type strain (N2460).</title>
        <authorList>
            <person name="Kiss H."/>
            <person name="Lang E."/>
            <person name="Lapidus A."/>
            <person name="Copeland A."/>
            <person name="Nolan M."/>
            <person name="Glavina Del Rio T."/>
            <person name="Chen F."/>
            <person name="Lucas S."/>
            <person name="Tice H."/>
            <person name="Cheng J.F."/>
            <person name="Han C."/>
            <person name="Goodwin L."/>
            <person name="Pitluck S."/>
            <person name="Liolios K."/>
            <person name="Pati A."/>
            <person name="Ivanova N."/>
            <person name="Mavromatis K."/>
            <person name="Chen A."/>
            <person name="Palaniappan K."/>
            <person name="Land M."/>
            <person name="Hauser L."/>
            <person name="Chang Y.J."/>
            <person name="Jeffries C.D."/>
            <person name="Detter J.C."/>
            <person name="Brettin T."/>
            <person name="Spring S."/>
            <person name="Rohde M."/>
            <person name="Goker M."/>
            <person name="Woyke T."/>
            <person name="Bristow J."/>
            <person name="Eisen J.A."/>
            <person name="Markowitz V."/>
            <person name="Hugenholtz P."/>
            <person name="Kyrpides N.C."/>
            <person name="Klenk H.P."/>
        </authorList>
    </citation>
    <scope>NUCLEOTIDE SEQUENCE [LARGE SCALE GENOMIC DNA]</scope>
    <source>
        <strain evidence="12">DSM 12809 / NBRC 114555 / N2460</strain>
    </source>
</reference>
<evidence type="ECO:0000256" key="5">
    <source>
        <dbReference type="ARBA" id="ARBA00022576"/>
    </source>
</evidence>
<dbReference type="GO" id="GO:0000105">
    <property type="term" value="P:L-histidine biosynthetic process"/>
    <property type="evidence" value="ECO:0007669"/>
    <property type="project" value="UniProtKB-UniRule"/>
</dbReference>
<comment type="subunit">
    <text evidence="4 9">Homodimer.</text>
</comment>
<dbReference type="SUPFAM" id="SSF53383">
    <property type="entry name" value="PLP-dependent transferases"/>
    <property type="match status" value="1"/>
</dbReference>
<dbReference type="InterPro" id="IPR015421">
    <property type="entry name" value="PyrdxlP-dep_Trfase_major"/>
</dbReference>
<dbReference type="InterPro" id="IPR004839">
    <property type="entry name" value="Aminotransferase_I/II_large"/>
</dbReference>
<feature type="modified residue" description="N6-(pyridoxal phosphate)lysine" evidence="9">
    <location>
        <position position="228"/>
    </location>
</feature>
<dbReference type="CDD" id="cd00609">
    <property type="entry name" value="AAT_like"/>
    <property type="match status" value="1"/>
</dbReference>
<comment type="catalytic activity">
    <reaction evidence="8 9">
        <text>L-histidinol phosphate + 2-oxoglutarate = 3-(imidazol-4-yl)-2-oxopropyl phosphate + L-glutamate</text>
        <dbReference type="Rhea" id="RHEA:23744"/>
        <dbReference type="ChEBI" id="CHEBI:16810"/>
        <dbReference type="ChEBI" id="CHEBI:29985"/>
        <dbReference type="ChEBI" id="CHEBI:57766"/>
        <dbReference type="ChEBI" id="CHEBI:57980"/>
        <dbReference type="EC" id="2.6.1.9"/>
    </reaction>
</comment>
<dbReference type="STRING" id="522772.Dacet_2957"/>
<dbReference type="GO" id="GO:0004400">
    <property type="term" value="F:histidinol-phosphate transaminase activity"/>
    <property type="evidence" value="ECO:0007669"/>
    <property type="project" value="UniProtKB-UniRule"/>
</dbReference>
<dbReference type="InterPro" id="IPR005861">
    <property type="entry name" value="HisP_aminotrans"/>
</dbReference>
<dbReference type="PANTHER" id="PTHR43643">
    <property type="entry name" value="HISTIDINOL-PHOSPHATE AMINOTRANSFERASE 2"/>
    <property type="match status" value="1"/>
</dbReference>
<dbReference type="InterPro" id="IPR015424">
    <property type="entry name" value="PyrdxlP-dep_Trfase"/>
</dbReference>
<dbReference type="InterPro" id="IPR015422">
    <property type="entry name" value="PyrdxlP-dep_Trfase_small"/>
</dbReference>
<evidence type="ECO:0000256" key="8">
    <source>
        <dbReference type="ARBA" id="ARBA00047481"/>
    </source>
</evidence>
<dbReference type="InParanoid" id="D4H703"/>
<evidence type="ECO:0000256" key="1">
    <source>
        <dbReference type="ARBA" id="ARBA00001933"/>
    </source>
</evidence>
<evidence type="ECO:0000256" key="9">
    <source>
        <dbReference type="HAMAP-Rule" id="MF_01023"/>
    </source>
</evidence>
<proteinExistence type="inferred from homology"/>
<evidence type="ECO:0000256" key="7">
    <source>
        <dbReference type="ARBA" id="ARBA00022898"/>
    </source>
</evidence>
<dbReference type="Proteomes" id="UP000002012">
    <property type="component" value="Chromosome"/>
</dbReference>
<accession>D4H703</accession>
<evidence type="ECO:0000256" key="4">
    <source>
        <dbReference type="ARBA" id="ARBA00011738"/>
    </source>
</evidence>
<dbReference type="EC" id="2.6.1.9" evidence="9"/>
<dbReference type="InterPro" id="IPR001917">
    <property type="entry name" value="Aminotrans_II_pyridoxalP_BS"/>
</dbReference>
<comment type="cofactor">
    <cofactor evidence="1 9">
        <name>pyridoxal 5'-phosphate</name>
        <dbReference type="ChEBI" id="CHEBI:597326"/>
    </cofactor>
</comment>
<sequence length="363" mass="40322">MIDYSKLAGQSISALTPYKPGKPVKELERELGVTNSVKLASNENPLGCSPKVIAALNEFMPEISRYPLGDAFYLRKAVSEHYGISGDRLLFGTGSNEIIELAIRTFLAEDECVLSPSPSFSVYGIISQAAGKSCKWVPVNDAFKCDFEALANAITDKTRMVFLANPNNPTGEYFTAEELEAFMQKVPEDVIVVMDEAYIEYADAPDFPDTLKMLDKYKNMFLMRTFSKAYGLAALRAGFVIACEEAIDMMNRVRQPFNTNMAAQVAAEAAIKDQTHLKAVLAENQRGKEFLYSEFEKLGLKYVPTQANFILVNVGNGEKVFDNLLKQGVIVRFFGSGLAEWIRVSIGTMEENAIFIEKLKEVL</sequence>
<dbReference type="EMBL" id="CP001968">
    <property type="protein sequence ID" value="ADD69707.1"/>
    <property type="molecule type" value="Genomic_DNA"/>
</dbReference>
<evidence type="ECO:0000259" key="10">
    <source>
        <dbReference type="Pfam" id="PF00155"/>
    </source>
</evidence>
<dbReference type="GO" id="GO:0030170">
    <property type="term" value="F:pyridoxal phosphate binding"/>
    <property type="evidence" value="ECO:0007669"/>
    <property type="project" value="InterPro"/>
</dbReference>
<dbReference type="OrthoDB" id="9813612at2"/>
<dbReference type="PANTHER" id="PTHR43643:SF3">
    <property type="entry name" value="HISTIDINOL-PHOSPHATE AMINOTRANSFERASE"/>
    <property type="match status" value="1"/>
</dbReference>